<dbReference type="CDD" id="cd11324">
    <property type="entry name" value="AmyAc_Amylosucrase"/>
    <property type="match status" value="1"/>
</dbReference>
<proteinExistence type="predicted"/>
<dbReference type="InterPro" id="IPR017853">
    <property type="entry name" value="GH"/>
</dbReference>
<dbReference type="PANTHER" id="PTHR10357:SF213">
    <property type="entry name" value="ALPHA AMYLASE CATALYTIC REGION"/>
    <property type="match status" value="1"/>
</dbReference>
<feature type="compositionally biased region" description="Basic and acidic residues" evidence="1">
    <location>
        <begin position="15"/>
        <end position="29"/>
    </location>
</feature>
<dbReference type="PANTHER" id="PTHR10357">
    <property type="entry name" value="ALPHA-AMYLASE FAMILY MEMBER"/>
    <property type="match status" value="1"/>
</dbReference>
<protein>
    <submittedName>
        <fullName evidence="3">Amylosucrase</fullName>
    </submittedName>
</protein>
<dbReference type="Gene3D" id="2.60.40.1180">
    <property type="entry name" value="Golgi alpha-mannosidase II"/>
    <property type="match status" value="1"/>
</dbReference>
<name>A0A4Q7V7F9_PSEST</name>
<dbReference type="SMART" id="SM00642">
    <property type="entry name" value="Aamy"/>
    <property type="match status" value="1"/>
</dbReference>
<dbReference type="Gene3D" id="3.90.400.10">
    <property type="entry name" value="Oligo-1,6-glucosidase, Domain 2"/>
    <property type="match status" value="1"/>
</dbReference>
<dbReference type="Pfam" id="PF00128">
    <property type="entry name" value="Alpha-amylase"/>
    <property type="match status" value="1"/>
</dbReference>
<dbReference type="GO" id="GO:0047669">
    <property type="term" value="F:amylosucrase activity"/>
    <property type="evidence" value="ECO:0007669"/>
    <property type="project" value="InterPro"/>
</dbReference>
<dbReference type="EMBL" id="SHKL01000001">
    <property type="protein sequence ID" value="RZT88743.1"/>
    <property type="molecule type" value="Genomic_DNA"/>
</dbReference>
<organism evidence="3 4">
    <name type="scientific">Pseudonocardia sediminis</name>
    <dbReference type="NCBI Taxonomy" id="1397368"/>
    <lineage>
        <taxon>Bacteria</taxon>
        <taxon>Bacillati</taxon>
        <taxon>Actinomycetota</taxon>
        <taxon>Actinomycetes</taxon>
        <taxon>Pseudonocardiales</taxon>
        <taxon>Pseudonocardiaceae</taxon>
        <taxon>Pseudonocardia</taxon>
    </lineage>
</organism>
<feature type="domain" description="Glycosyl hydrolase family 13 catalytic" evidence="2">
    <location>
        <begin position="148"/>
        <end position="593"/>
    </location>
</feature>
<dbReference type="Gene3D" id="1.10.1740.10">
    <property type="match status" value="1"/>
</dbReference>
<comment type="caution">
    <text evidence="3">The sequence shown here is derived from an EMBL/GenBank/DDBJ whole genome shotgun (WGS) entry which is preliminary data.</text>
</comment>
<evidence type="ECO:0000313" key="3">
    <source>
        <dbReference type="EMBL" id="RZT88743.1"/>
    </source>
</evidence>
<dbReference type="InterPro" id="IPR044077">
    <property type="entry name" value="Amylosucrase"/>
</dbReference>
<feature type="region of interest" description="Disordered" evidence="1">
    <location>
        <begin position="1"/>
        <end position="45"/>
    </location>
</feature>
<dbReference type="Gene3D" id="3.20.20.80">
    <property type="entry name" value="Glycosidases"/>
    <property type="match status" value="1"/>
</dbReference>
<evidence type="ECO:0000313" key="4">
    <source>
        <dbReference type="Proteomes" id="UP000291591"/>
    </source>
</evidence>
<dbReference type="SUPFAM" id="SSF51445">
    <property type="entry name" value="(Trans)glycosidases"/>
    <property type="match status" value="1"/>
</dbReference>
<accession>A0A4Q7V7F9</accession>
<dbReference type="AlphaFoldDB" id="A0A4Q7V7F9"/>
<evidence type="ECO:0000259" key="2">
    <source>
        <dbReference type="SMART" id="SM00642"/>
    </source>
</evidence>
<gene>
    <name evidence="3" type="ORF">EV383_5688</name>
</gene>
<evidence type="ECO:0000256" key="1">
    <source>
        <dbReference type="SAM" id="MobiDB-lite"/>
    </source>
</evidence>
<dbReference type="InterPro" id="IPR006047">
    <property type="entry name" value="GH13_cat_dom"/>
</dbReference>
<dbReference type="InterPro" id="IPR013780">
    <property type="entry name" value="Glyco_hydro_b"/>
</dbReference>
<dbReference type="Proteomes" id="UP000291591">
    <property type="component" value="Unassembled WGS sequence"/>
</dbReference>
<sequence>MRGGTGIDRAPGRPTRHDGAVIEDARLPPEGHGPSGDATRRLPDVERRRRAAASLRRLLPGLRRDAEAALGGTDAVAFVARVERSYPDVHLPLDALYGRGSGVDALTRRLLRVALDAAAARPPELRALDRRREVDPRWYQDPRMVGYVAYTDRFAGTLAGVTGRLDHLAELGVTYLHLMPLLKPREGENDGGYAVADHDAVDPRLGTMADLEHLAGELRARGMSLCVDLVLNHTAAEHPWARGWLAGDPRYAGFYTAFADREMPDAYEATTPDVFPDRAPGSFTWVPRARGGAGGWVRTTFWDYQWDLDYSNPEVFAAMLGTVLRLAGHGVEILRCDAVPFLGKRLGTNGQNQPEVHDLLQALHALTTVAAPATVLKAEAIVAPEDLVPYLGGHDRYRPECELAYHNQLMVLLWSSLATRDARLATTALRRMAPVPAEASWATYVRCHDDIGWAVSDTDAGAVGWDGPSHRRFLNDFYSGRFPGSFAQGALFQENPETGDARISGSAASLCGISDAVDRGDAGALEAGIRRLLLLHAVVYGYGGVPLLYSGDELALRNDVSYLDDPALADDNRWMHRPWFDDRPFARRRDPSTVEGRLFARLREFAAVRAEQLALHAGAPTDVLETDDPAVLVWRRRHPRSGTFVGLANLSDRPASVDAGLVAGLDTVLSLDGPVPVHDGRAHLPALGFAWLAEP</sequence>
<keyword evidence="4" id="KW-1185">Reference proteome</keyword>
<dbReference type="InterPro" id="IPR045857">
    <property type="entry name" value="O16G_dom_2"/>
</dbReference>
<reference evidence="3 4" key="1">
    <citation type="submission" date="2019-02" db="EMBL/GenBank/DDBJ databases">
        <title>Sequencing the genomes of 1000 actinobacteria strains.</title>
        <authorList>
            <person name="Klenk H.-P."/>
        </authorList>
    </citation>
    <scope>NUCLEOTIDE SEQUENCE [LARGE SCALE GENOMIC DNA]</scope>
    <source>
        <strain evidence="3 4">DSM 45779</strain>
    </source>
</reference>
<dbReference type="GO" id="GO:0005975">
    <property type="term" value="P:carbohydrate metabolic process"/>
    <property type="evidence" value="ECO:0007669"/>
    <property type="project" value="InterPro"/>
</dbReference>